<evidence type="ECO:0000259" key="1">
    <source>
        <dbReference type="Pfam" id="PF01844"/>
    </source>
</evidence>
<feature type="domain" description="HNH" evidence="1">
    <location>
        <begin position="23"/>
        <end position="63"/>
    </location>
</feature>
<proteinExistence type="predicted"/>
<dbReference type="Proteomes" id="UP000033423">
    <property type="component" value="Unassembled WGS sequence"/>
</dbReference>
<dbReference type="Gene3D" id="1.10.30.50">
    <property type="match status" value="1"/>
</dbReference>
<keyword evidence="2" id="KW-0378">Hydrolase</keyword>
<sequence length="82" mass="9510">MEKTNDSLMGYGFKIHKRDKFICQYCGYNGSSLNNWRQLSIEHILPKNSGGKDDDSNCITVCNLTMSYLSKHRDCLNYDYTD</sequence>
<keyword evidence="2" id="KW-0255">Endonuclease</keyword>
<dbReference type="InterPro" id="IPR003615">
    <property type="entry name" value="HNH_nuc"/>
</dbReference>
<dbReference type="GO" id="GO:0004519">
    <property type="term" value="F:endonuclease activity"/>
    <property type="evidence" value="ECO:0007669"/>
    <property type="project" value="UniProtKB-KW"/>
</dbReference>
<dbReference type="InterPro" id="IPR002711">
    <property type="entry name" value="HNH"/>
</dbReference>
<evidence type="ECO:0000313" key="2">
    <source>
        <dbReference type="EMBL" id="KJU83630.1"/>
    </source>
</evidence>
<dbReference type="CDD" id="cd00085">
    <property type="entry name" value="HNHc"/>
    <property type="match status" value="1"/>
</dbReference>
<name>A0A0F3GNW3_9BACT</name>
<gene>
    <name evidence="2" type="ORF">MBAV_004177</name>
</gene>
<dbReference type="Pfam" id="PF01844">
    <property type="entry name" value="HNH"/>
    <property type="match status" value="1"/>
</dbReference>
<dbReference type="EMBL" id="LACI01001808">
    <property type="protein sequence ID" value="KJU83630.1"/>
    <property type="molecule type" value="Genomic_DNA"/>
</dbReference>
<organism evidence="2 3">
    <name type="scientific">Candidatus Magnetobacterium bavaricum</name>
    <dbReference type="NCBI Taxonomy" id="29290"/>
    <lineage>
        <taxon>Bacteria</taxon>
        <taxon>Pseudomonadati</taxon>
        <taxon>Nitrospirota</taxon>
        <taxon>Thermodesulfovibrionia</taxon>
        <taxon>Thermodesulfovibrionales</taxon>
        <taxon>Candidatus Magnetobacteriaceae</taxon>
        <taxon>Candidatus Magnetobacterium</taxon>
    </lineage>
</organism>
<comment type="caution">
    <text evidence="2">The sequence shown here is derived from an EMBL/GenBank/DDBJ whole genome shotgun (WGS) entry which is preliminary data.</text>
</comment>
<dbReference type="GO" id="GO:0003676">
    <property type="term" value="F:nucleic acid binding"/>
    <property type="evidence" value="ECO:0007669"/>
    <property type="project" value="InterPro"/>
</dbReference>
<protein>
    <submittedName>
        <fullName evidence="2">HNH endonuclease domain protein</fullName>
    </submittedName>
</protein>
<dbReference type="GO" id="GO:0008270">
    <property type="term" value="F:zinc ion binding"/>
    <property type="evidence" value="ECO:0007669"/>
    <property type="project" value="InterPro"/>
</dbReference>
<keyword evidence="2" id="KW-0540">Nuclease</keyword>
<reference evidence="2 3" key="1">
    <citation type="submission" date="2015-02" db="EMBL/GenBank/DDBJ databases">
        <title>Single-cell genomics of uncultivated deep-branching MTB reveals a conserved set of magnetosome genes.</title>
        <authorList>
            <person name="Kolinko S."/>
            <person name="Richter M."/>
            <person name="Glockner F.O."/>
            <person name="Brachmann A."/>
            <person name="Schuler D."/>
        </authorList>
    </citation>
    <scope>NUCLEOTIDE SEQUENCE [LARGE SCALE GENOMIC DNA]</scope>
    <source>
        <strain evidence="2">TM-1</strain>
    </source>
</reference>
<dbReference type="AlphaFoldDB" id="A0A0F3GNW3"/>
<keyword evidence="3" id="KW-1185">Reference proteome</keyword>
<evidence type="ECO:0000313" key="3">
    <source>
        <dbReference type="Proteomes" id="UP000033423"/>
    </source>
</evidence>
<accession>A0A0F3GNW3</accession>